<evidence type="ECO:0000313" key="2">
    <source>
        <dbReference type="Proteomes" id="UP001187343"/>
    </source>
</evidence>
<reference evidence="1" key="1">
    <citation type="submission" date="2023-08" db="EMBL/GenBank/DDBJ databases">
        <title>Chromosome-level Genome Assembly of mud carp (Cirrhinus molitorella).</title>
        <authorList>
            <person name="Liu H."/>
        </authorList>
    </citation>
    <scope>NUCLEOTIDE SEQUENCE</scope>
    <source>
        <strain evidence="1">Prfri</strain>
        <tissue evidence="1">Muscle</tissue>
    </source>
</reference>
<dbReference type="EMBL" id="JAUYZG010000009">
    <property type="protein sequence ID" value="KAK2899023.1"/>
    <property type="molecule type" value="Genomic_DNA"/>
</dbReference>
<proteinExistence type="predicted"/>
<accession>A0AA88PTQ7</accession>
<evidence type="ECO:0000313" key="1">
    <source>
        <dbReference type="EMBL" id="KAK2899023.1"/>
    </source>
</evidence>
<protein>
    <submittedName>
        <fullName evidence="1">Uncharacterized protein</fullName>
    </submittedName>
</protein>
<comment type="caution">
    <text evidence="1">The sequence shown here is derived from an EMBL/GenBank/DDBJ whole genome shotgun (WGS) entry which is preliminary data.</text>
</comment>
<organism evidence="1 2">
    <name type="scientific">Cirrhinus molitorella</name>
    <name type="common">mud carp</name>
    <dbReference type="NCBI Taxonomy" id="172907"/>
    <lineage>
        <taxon>Eukaryota</taxon>
        <taxon>Metazoa</taxon>
        <taxon>Chordata</taxon>
        <taxon>Craniata</taxon>
        <taxon>Vertebrata</taxon>
        <taxon>Euteleostomi</taxon>
        <taxon>Actinopterygii</taxon>
        <taxon>Neopterygii</taxon>
        <taxon>Teleostei</taxon>
        <taxon>Ostariophysi</taxon>
        <taxon>Cypriniformes</taxon>
        <taxon>Cyprinidae</taxon>
        <taxon>Labeoninae</taxon>
        <taxon>Labeonini</taxon>
        <taxon>Cirrhinus</taxon>
    </lineage>
</organism>
<name>A0AA88PTQ7_9TELE</name>
<keyword evidence="2" id="KW-1185">Reference proteome</keyword>
<gene>
    <name evidence="1" type="ORF">Q8A67_010441</name>
</gene>
<dbReference type="AlphaFoldDB" id="A0AA88PTQ7"/>
<dbReference type="Proteomes" id="UP001187343">
    <property type="component" value="Unassembled WGS sequence"/>
</dbReference>
<sequence>MRRVLLRIHAAEELLEVVTRAVFQLKIDWPAEKHHEPQKNKQDECFLRTKAPPPRQSLLFFPNLHTEVSRLVLPSRERLDFLSCTHGGQRCSWANVALAKLQQERREDASVLRLRQKER</sequence>